<dbReference type="AlphaFoldDB" id="A0A0N5BZD9"/>
<keyword evidence="2" id="KW-1185">Reference proteome</keyword>
<accession>A0A0N5BZD9</accession>
<keyword evidence="1" id="KW-0175">Coiled coil</keyword>
<sequence length="69" mass="7760">MSLLTVPNILKLKSYGIYSGRLYEGDIILTRSNARELIEEAMEEAKKKNVDISKFDTEIKNLGISGNLN</sequence>
<reference evidence="3" key="1">
    <citation type="submission" date="2017-02" db="UniProtKB">
        <authorList>
            <consortium name="WormBaseParasite"/>
        </authorList>
    </citation>
    <scope>IDENTIFICATION</scope>
</reference>
<dbReference type="Proteomes" id="UP000046392">
    <property type="component" value="Unplaced"/>
</dbReference>
<protein>
    <submittedName>
        <fullName evidence="3">TldD/PmbA family protein</fullName>
    </submittedName>
</protein>
<evidence type="ECO:0000313" key="3">
    <source>
        <dbReference type="WBParaSite" id="SPAL_0001113000.1"/>
    </source>
</evidence>
<feature type="coiled-coil region" evidence="1">
    <location>
        <begin position="31"/>
        <end position="58"/>
    </location>
</feature>
<name>A0A0N5BZD9_STREA</name>
<dbReference type="WBParaSite" id="SPAL_0001113000.1">
    <property type="protein sequence ID" value="SPAL_0001113000.1"/>
    <property type="gene ID" value="SPAL_0001113000"/>
</dbReference>
<organism evidence="2 3">
    <name type="scientific">Strongyloides papillosus</name>
    <name type="common">Intestinal threadworm</name>
    <dbReference type="NCBI Taxonomy" id="174720"/>
    <lineage>
        <taxon>Eukaryota</taxon>
        <taxon>Metazoa</taxon>
        <taxon>Ecdysozoa</taxon>
        <taxon>Nematoda</taxon>
        <taxon>Chromadorea</taxon>
        <taxon>Rhabditida</taxon>
        <taxon>Tylenchina</taxon>
        <taxon>Panagrolaimomorpha</taxon>
        <taxon>Strongyloidoidea</taxon>
        <taxon>Strongyloididae</taxon>
        <taxon>Strongyloides</taxon>
    </lineage>
</organism>
<evidence type="ECO:0000256" key="1">
    <source>
        <dbReference type="SAM" id="Coils"/>
    </source>
</evidence>
<evidence type="ECO:0000313" key="2">
    <source>
        <dbReference type="Proteomes" id="UP000046392"/>
    </source>
</evidence>
<proteinExistence type="predicted"/>